<gene>
    <name evidence="2" type="ORF">SAMN05660429_02872</name>
</gene>
<dbReference type="Proteomes" id="UP000199308">
    <property type="component" value="Unassembled WGS sequence"/>
</dbReference>
<feature type="transmembrane region" description="Helical" evidence="1">
    <location>
        <begin position="16"/>
        <end position="39"/>
    </location>
</feature>
<dbReference type="EMBL" id="FOHK01000017">
    <property type="protein sequence ID" value="SET85615.1"/>
    <property type="molecule type" value="Genomic_DNA"/>
</dbReference>
<name>A0A1I0HQQ6_THASX</name>
<keyword evidence="1" id="KW-0812">Transmembrane</keyword>
<evidence type="ECO:0000313" key="2">
    <source>
        <dbReference type="EMBL" id="SET85615.1"/>
    </source>
</evidence>
<keyword evidence="1" id="KW-0472">Membrane</keyword>
<evidence type="ECO:0008006" key="4">
    <source>
        <dbReference type="Google" id="ProtNLM"/>
    </source>
</evidence>
<dbReference type="InterPro" id="IPR036249">
    <property type="entry name" value="Thioredoxin-like_sf"/>
</dbReference>
<protein>
    <recommendedName>
        <fullName evidence="4">Cytochrome oxidase Cu insertion factor, SCO1/SenC/PrrC family</fullName>
    </recommendedName>
</protein>
<accession>A0A1I0HQQ6</accession>
<keyword evidence="3" id="KW-1185">Reference proteome</keyword>
<dbReference type="OrthoDB" id="9785445at2"/>
<proteinExistence type="predicted"/>
<evidence type="ECO:0000313" key="3">
    <source>
        <dbReference type="Proteomes" id="UP000199308"/>
    </source>
</evidence>
<organism evidence="2 3">
    <name type="scientific">Thalassotalea agarivorans</name>
    <name type="common">Thalassomonas agarivorans</name>
    <dbReference type="NCBI Taxonomy" id="349064"/>
    <lineage>
        <taxon>Bacteria</taxon>
        <taxon>Pseudomonadati</taxon>
        <taxon>Pseudomonadota</taxon>
        <taxon>Gammaproteobacteria</taxon>
        <taxon>Alteromonadales</taxon>
        <taxon>Colwelliaceae</taxon>
        <taxon>Thalassotalea</taxon>
    </lineage>
</organism>
<dbReference type="AlphaFoldDB" id="A0A1I0HQQ6"/>
<dbReference type="SUPFAM" id="SSF52833">
    <property type="entry name" value="Thioredoxin-like"/>
    <property type="match status" value="1"/>
</dbReference>
<dbReference type="STRING" id="349064.SAMN05660429_02872"/>
<sequence length="184" mass="20643">MNQQEKQSVKKSRRQLLMLLAVFIIPVIVAKIALSNAWLSEAVTNKGELVDNIEQVITFSNDKTDEKWLLLVKVDQQCGDYCASYMQTIENTYTALGKEMPRTVPVALVGDQDTGAFTATPKWYMATKQADKTALFQSDYVYVVDPLGRVIMRHHIPTNSEALPAMGKAILADMKKLLKYSRIG</sequence>
<keyword evidence="1" id="KW-1133">Transmembrane helix</keyword>
<dbReference type="RefSeq" id="WP_093331990.1">
    <property type="nucleotide sequence ID" value="NZ_AP027363.1"/>
</dbReference>
<reference evidence="2 3" key="1">
    <citation type="submission" date="2016-10" db="EMBL/GenBank/DDBJ databases">
        <authorList>
            <person name="de Groot N.N."/>
        </authorList>
    </citation>
    <scope>NUCLEOTIDE SEQUENCE [LARGE SCALE GENOMIC DNA]</scope>
    <source>
        <strain evidence="2 3">DSM 19706</strain>
    </source>
</reference>
<evidence type="ECO:0000256" key="1">
    <source>
        <dbReference type="SAM" id="Phobius"/>
    </source>
</evidence>